<keyword evidence="2" id="KW-0813">Transport</keyword>
<evidence type="ECO:0000256" key="6">
    <source>
        <dbReference type="ARBA" id="ARBA00023136"/>
    </source>
</evidence>
<dbReference type="GO" id="GO:0022857">
    <property type="term" value="F:transmembrane transporter activity"/>
    <property type="evidence" value="ECO:0007669"/>
    <property type="project" value="InterPro"/>
</dbReference>
<feature type="transmembrane region" description="Helical" evidence="7">
    <location>
        <begin position="85"/>
        <end position="118"/>
    </location>
</feature>
<dbReference type="RefSeq" id="WP_141147947.1">
    <property type="nucleotide sequence ID" value="NZ_VHLG01000002.1"/>
</dbReference>
<dbReference type="Gene3D" id="1.20.1250.20">
    <property type="entry name" value="MFS general substrate transporter like domains"/>
    <property type="match status" value="1"/>
</dbReference>
<feature type="transmembrane region" description="Helical" evidence="7">
    <location>
        <begin position="52"/>
        <end position="73"/>
    </location>
</feature>
<feature type="transmembrane region" description="Helical" evidence="7">
    <location>
        <begin position="173"/>
        <end position="193"/>
    </location>
</feature>
<keyword evidence="10" id="KW-1185">Reference proteome</keyword>
<feature type="transmembrane region" description="Helical" evidence="7">
    <location>
        <begin position="257"/>
        <end position="277"/>
    </location>
</feature>
<feature type="transmembrane region" description="Helical" evidence="7">
    <location>
        <begin position="376"/>
        <end position="397"/>
    </location>
</feature>
<dbReference type="InterPro" id="IPR010290">
    <property type="entry name" value="TM_effector"/>
</dbReference>
<keyword evidence="4 7" id="KW-0812">Transmembrane</keyword>
<comment type="subcellular location">
    <subcellularLocation>
        <location evidence="1">Cell membrane</location>
        <topology evidence="1">Multi-pass membrane protein</topology>
    </subcellularLocation>
</comment>
<feature type="transmembrane region" description="Helical" evidence="7">
    <location>
        <begin position="289"/>
        <end position="305"/>
    </location>
</feature>
<dbReference type="InterPro" id="IPR020846">
    <property type="entry name" value="MFS_dom"/>
</dbReference>
<dbReference type="OrthoDB" id="9809918at2"/>
<dbReference type="PROSITE" id="PS50850">
    <property type="entry name" value="MFS"/>
    <property type="match status" value="1"/>
</dbReference>
<reference evidence="9 10" key="1">
    <citation type="submission" date="2019-06" db="EMBL/GenBank/DDBJ databases">
        <authorList>
            <person name="Li M."/>
        </authorList>
    </citation>
    <scope>NUCLEOTIDE SEQUENCE [LARGE SCALE GENOMIC DNA]</scope>
    <source>
        <strain evidence="9 10">BGMRC2036</strain>
    </source>
</reference>
<gene>
    <name evidence="9" type="ORF">FJU08_05425</name>
</gene>
<accession>A0A506UH65</accession>
<evidence type="ECO:0000259" key="8">
    <source>
        <dbReference type="PROSITE" id="PS50850"/>
    </source>
</evidence>
<evidence type="ECO:0000256" key="2">
    <source>
        <dbReference type="ARBA" id="ARBA00022448"/>
    </source>
</evidence>
<name>A0A506UH65_9HYPH</name>
<evidence type="ECO:0000313" key="9">
    <source>
        <dbReference type="EMBL" id="TPW32437.1"/>
    </source>
</evidence>
<dbReference type="PANTHER" id="PTHR23513">
    <property type="entry name" value="INTEGRAL MEMBRANE EFFLUX PROTEIN-RELATED"/>
    <property type="match status" value="1"/>
</dbReference>
<evidence type="ECO:0000256" key="5">
    <source>
        <dbReference type="ARBA" id="ARBA00022989"/>
    </source>
</evidence>
<evidence type="ECO:0000256" key="7">
    <source>
        <dbReference type="SAM" id="Phobius"/>
    </source>
</evidence>
<dbReference type="GO" id="GO:0005886">
    <property type="term" value="C:plasma membrane"/>
    <property type="evidence" value="ECO:0007669"/>
    <property type="project" value="UniProtKB-SubCell"/>
</dbReference>
<feature type="domain" description="Major facilitator superfamily (MFS) profile" evidence="8">
    <location>
        <begin position="1"/>
        <end position="402"/>
    </location>
</feature>
<keyword evidence="5 7" id="KW-1133">Transmembrane helix</keyword>
<dbReference type="Proteomes" id="UP000318801">
    <property type="component" value="Unassembled WGS sequence"/>
</dbReference>
<comment type="caution">
    <text evidence="9">The sequence shown here is derived from an EMBL/GenBank/DDBJ whole genome shotgun (WGS) entry which is preliminary data.</text>
</comment>
<dbReference type="Pfam" id="PF05977">
    <property type="entry name" value="MFS_3"/>
    <property type="match status" value="1"/>
</dbReference>
<sequence>MPQPQTFLSPFSYPTFRNIWSASIISNIGGMVQGVGAAWMMTSLTPSENMVALVQTSNTLPVMLFALLAGAIADNYDRRKVMLAAQIFMCVVSFMLAFVAFSGLITPWLLLAFTFLIGCGGSLNNPSWQAAVGDMVPREEVSGAVSLNSVGFNATRVVGPAIGGAILTFTSPAIAFLINALTYIPTAMALAFWKKPVEVDELPREKMGTAILAGLRYAAMSPNIINVLCRSAIFGFAAVSLLALLPVVARDVIAGGPLTYGIMLGAFGIGAIGGAFANAPVRARLSGEGIVRYAFLILAVSATVVGFSTSLVISCIALFFAGACWVMEFSLFNTTIQLSTPRWVVGRVLSFYATATFGGQALGAWVWGMLAENHGIAFSLAISGATMIIGAAMGLLWRMPGFSKLDLSPLNRFRTPELKLDLLPRSGPIVIELEFEIADENTIEFLRLMSDRRRIRIRDGARHWALMRNLANPDIWTETYHSPTWADYVRHNQRRLLSDGDHFDQVRAITRNQTGPKVRRMIERQAIAPKDEVFNRTFMDTH</sequence>
<keyword evidence="3" id="KW-1003">Cell membrane</keyword>
<evidence type="ECO:0000256" key="4">
    <source>
        <dbReference type="ARBA" id="ARBA00022692"/>
    </source>
</evidence>
<dbReference type="AlphaFoldDB" id="A0A506UH65"/>
<dbReference type="PANTHER" id="PTHR23513:SF11">
    <property type="entry name" value="STAPHYLOFERRIN A TRANSPORTER"/>
    <property type="match status" value="1"/>
</dbReference>
<dbReference type="InterPro" id="IPR036259">
    <property type="entry name" value="MFS_trans_sf"/>
</dbReference>
<feature type="transmembrane region" description="Helical" evidence="7">
    <location>
        <begin position="344"/>
        <end position="370"/>
    </location>
</feature>
<organism evidence="9 10">
    <name type="scientific">Martelella alba</name>
    <dbReference type="NCBI Taxonomy" id="2590451"/>
    <lineage>
        <taxon>Bacteria</taxon>
        <taxon>Pseudomonadati</taxon>
        <taxon>Pseudomonadota</taxon>
        <taxon>Alphaproteobacteria</taxon>
        <taxon>Hyphomicrobiales</taxon>
        <taxon>Aurantimonadaceae</taxon>
        <taxon>Martelella</taxon>
    </lineage>
</organism>
<keyword evidence="6 7" id="KW-0472">Membrane</keyword>
<protein>
    <submittedName>
        <fullName evidence="9">MFS transporter</fullName>
    </submittedName>
</protein>
<feature type="transmembrane region" description="Helical" evidence="7">
    <location>
        <begin position="20"/>
        <end position="40"/>
    </location>
</feature>
<feature type="transmembrane region" description="Helical" evidence="7">
    <location>
        <begin position="224"/>
        <end position="245"/>
    </location>
</feature>
<evidence type="ECO:0000256" key="3">
    <source>
        <dbReference type="ARBA" id="ARBA00022475"/>
    </source>
</evidence>
<dbReference type="EMBL" id="VHLG01000002">
    <property type="protein sequence ID" value="TPW32437.1"/>
    <property type="molecule type" value="Genomic_DNA"/>
</dbReference>
<dbReference type="CDD" id="cd06173">
    <property type="entry name" value="MFS_MefA_like"/>
    <property type="match status" value="1"/>
</dbReference>
<evidence type="ECO:0000256" key="1">
    <source>
        <dbReference type="ARBA" id="ARBA00004651"/>
    </source>
</evidence>
<proteinExistence type="predicted"/>
<evidence type="ECO:0000313" key="10">
    <source>
        <dbReference type="Proteomes" id="UP000318801"/>
    </source>
</evidence>
<dbReference type="SUPFAM" id="SSF103473">
    <property type="entry name" value="MFS general substrate transporter"/>
    <property type="match status" value="1"/>
</dbReference>